<evidence type="ECO:0000313" key="2">
    <source>
        <dbReference type="Proteomes" id="UP000053105"/>
    </source>
</evidence>
<proteinExistence type="predicted"/>
<accession>A0A0M8ZZF7</accession>
<keyword evidence="2" id="KW-1185">Reference proteome</keyword>
<reference evidence="1 2" key="1">
    <citation type="submission" date="2015-07" db="EMBL/GenBank/DDBJ databases">
        <title>The genome of Melipona quadrifasciata.</title>
        <authorList>
            <person name="Pan H."/>
            <person name="Kapheim K."/>
        </authorList>
    </citation>
    <scope>NUCLEOTIDE SEQUENCE [LARGE SCALE GENOMIC DNA]</scope>
    <source>
        <strain evidence="1">0111107301</strain>
        <tissue evidence="1">Whole body</tissue>
    </source>
</reference>
<dbReference type="AlphaFoldDB" id="A0A0M8ZZF7"/>
<gene>
    <name evidence="1" type="ORF">WN51_01254</name>
</gene>
<name>A0A0M8ZZF7_9HYME</name>
<protein>
    <submittedName>
        <fullName evidence="1">Uncharacterized protein</fullName>
    </submittedName>
</protein>
<dbReference type="EMBL" id="KQ435813">
    <property type="protein sequence ID" value="KOX72689.1"/>
    <property type="molecule type" value="Genomic_DNA"/>
</dbReference>
<dbReference type="Proteomes" id="UP000053105">
    <property type="component" value="Unassembled WGS sequence"/>
</dbReference>
<evidence type="ECO:0000313" key="1">
    <source>
        <dbReference type="EMBL" id="KOX72689.1"/>
    </source>
</evidence>
<organism evidence="1 2">
    <name type="scientific">Melipona quadrifasciata</name>
    <dbReference type="NCBI Taxonomy" id="166423"/>
    <lineage>
        <taxon>Eukaryota</taxon>
        <taxon>Metazoa</taxon>
        <taxon>Ecdysozoa</taxon>
        <taxon>Arthropoda</taxon>
        <taxon>Hexapoda</taxon>
        <taxon>Insecta</taxon>
        <taxon>Pterygota</taxon>
        <taxon>Neoptera</taxon>
        <taxon>Endopterygota</taxon>
        <taxon>Hymenoptera</taxon>
        <taxon>Apocrita</taxon>
        <taxon>Aculeata</taxon>
        <taxon>Apoidea</taxon>
        <taxon>Anthophila</taxon>
        <taxon>Apidae</taxon>
        <taxon>Melipona</taxon>
    </lineage>
</organism>
<sequence>MGQLRERHSTAISEREFNVYCTVTCFTPSLERMRLCWTERVKWKREKRSSRSKVSPSVFTQRASINRERRSRCDRKNVFVPLKMENVTCYLNFRPSAFTV</sequence>